<keyword evidence="3" id="KW-1185">Reference proteome</keyword>
<organism evidence="2 3">
    <name type="scientific">Hesseltinella vesiculosa</name>
    <dbReference type="NCBI Taxonomy" id="101127"/>
    <lineage>
        <taxon>Eukaryota</taxon>
        <taxon>Fungi</taxon>
        <taxon>Fungi incertae sedis</taxon>
        <taxon>Mucoromycota</taxon>
        <taxon>Mucoromycotina</taxon>
        <taxon>Mucoromycetes</taxon>
        <taxon>Mucorales</taxon>
        <taxon>Cunninghamellaceae</taxon>
        <taxon>Hesseltinella</taxon>
    </lineage>
</organism>
<comment type="caution">
    <text evidence="2">The sequence shown here is derived from an EMBL/GenBank/DDBJ whole genome shotgun (WGS) entry which is preliminary data.</text>
</comment>
<evidence type="ECO:0000313" key="3">
    <source>
        <dbReference type="Proteomes" id="UP000242146"/>
    </source>
</evidence>
<feature type="transmembrane region" description="Helical" evidence="1">
    <location>
        <begin position="125"/>
        <end position="144"/>
    </location>
</feature>
<keyword evidence="1" id="KW-0472">Membrane</keyword>
<sequence length="238" mass="26845">MTSFYEAETFNFHPTIIYNDTGLPCHSIPKSPDLLKYVDYRGPDVIDINDLDLIGNCSRISYCDKTTHTCQPKRPVGAGCEFNMQCRYGLELLPGLCRNSSCIARDIMYVGPGLNMTMGDHWKEAIVAVVVTGLFAICALVIRFQVGTIVSGVSGLIEKWQNRDAPSSEQQQLEEQSTSFLPPSNEDFWRQQHASHFWLFSLPGGQRLARLFNLKRQEDGSYVALEERPTEPPAYRDS</sequence>
<keyword evidence="1" id="KW-1133">Transmembrane helix</keyword>
<reference evidence="2 3" key="1">
    <citation type="submission" date="2016-07" db="EMBL/GenBank/DDBJ databases">
        <title>Pervasive Adenine N6-methylation of Active Genes in Fungi.</title>
        <authorList>
            <consortium name="DOE Joint Genome Institute"/>
            <person name="Mondo S.J."/>
            <person name="Dannebaum R.O."/>
            <person name="Kuo R.C."/>
            <person name="Labutti K."/>
            <person name="Haridas S."/>
            <person name="Kuo A."/>
            <person name="Salamov A."/>
            <person name="Ahrendt S.R."/>
            <person name="Lipzen A."/>
            <person name="Sullivan W."/>
            <person name="Andreopoulos W.B."/>
            <person name="Clum A."/>
            <person name="Lindquist E."/>
            <person name="Daum C."/>
            <person name="Ramamoorthy G.K."/>
            <person name="Gryganskyi A."/>
            <person name="Culley D."/>
            <person name="Magnuson J.K."/>
            <person name="James T.Y."/>
            <person name="O'Malley M.A."/>
            <person name="Stajich J.E."/>
            <person name="Spatafora J.W."/>
            <person name="Visel A."/>
            <person name="Grigoriev I.V."/>
        </authorList>
    </citation>
    <scope>NUCLEOTIDE SEQUENCE [LARGE SCALE GENOMIC DNA]</scope>
    <source>
        <strain evidence="2 3">NRRL 3301</strain>
    </source>
</reference>
<dbReference type="AlphaFoldDB" id="A0A1X2GGP9"/>
<dbReference type="EMBL" id="MCGT01000015">
    <property type="protein sequence ID" value="ORX53508.1"/>
    <property type="molecule type" value="Genomic_DNA"/>
</dbReference>
<keyword evidence="1" id="KW-0812">Transmembrane</keyword>
<dbReference type="Proteomes" id="UP000242146">
    <property type="component" value="Unassembled WGS sequence"/>
</dbReference>
<proteinExistence type="predicted"/>
<evidence type="ECO:0000256" key="1">
    <source>
        <dbReference type="SAM" id="Phobius"/>
    </source>
</evidence>
<protein>
    <submittedName>
        <fullName evidence="2">Uncharacterized protein</fullName>
    </submittedName>
</protein>
<evidence type="ECO:0000313" key="2">
    <source>
        <dbReference type="EMBL" id="ORX53508.1"/>
    </source>
</evidence>
<gene>
    <name evidence="2" type="ORF">DM01DRAFT_303867</name>
</gene>
<name>A0A1X2GGP9_9FUNG</name>
<accession>A0A1X2GGP9</accession>
<dbReference type="OrthoDB" id="2261774at2759"/>